<comment type="similarity">
    <text evidence="2">Belongs to the COG8 family.</text>
</comment>
<evidence type="ECO:0000256" key="4">
    <source>
        <dbReference type="ARBA" id="ARBA00022448"/>
    </source>
</evidence>
<comment type="caution">
    <text evidence="10">The sequence shown here is derived from an EMBL/GenBank/DDBJ whole genome shotgun (WGS) entry which is preliminary data.</text>
</comment>
<organism evidence="10 11">
    <name type="scientific">Folsomia candida</name>
    <name type="common">Springtail</name>
    <dbReference type="NCBI Taxonomy" id="158441"/>
    <lineage>
        <taxon>Eukaryota</taxon>
        <taxon>Metazoa</taxon>
        <taxon>Ecdysozoa</taxon>
        <taxon>Arthropoda</taxon>
        <taxon>Hexapoda</taxon>
        <taxon>Collembola</taxon>
        <taxon>Entomobryomorpha</taxon>
        <taxon>Isotomoidea</taxon>
        <taxon>Isotomidae</taxon>
        <taxon>Proisotominae</taxon>
        <taxon>Folsomia</taxon>
    </lineage>
</organism>
<dbReference type="InterPro" id="IPR007255">
    <property type="entry name" value="COG8"/>
</dbReference>
<dbReference type="GO" id="GO:0015031">
    <property type="term" value="P:protein transport"/>
    <property type="evidence" value="ECO:0007669"/>
    <property type="project" value="UniProtKB-KW"/>
</dbReference>
<evidence type="ECO:0000256" key="8">
    <source>
        <dbReference type="ARBA" id="ARBA00031347"/>
    </source>
</evidence>
<comment type="subcellular location">
    <subcellularLocation>
        <location evidence="1">Golgi apparatus membrane</location>
        <topology evidence="1">Peripheral membrane protein</topology>
    </subcellularLocation>
</comment>
<dbReference type="InterPro" id="IPR016159">
    <property type="entry name" value="Cullin_repeat-like_dom_sf"/>
</dbReference>
<evidence type="ECO:0000256" key="6">
    <source>
        <dbReference type="ARBA" id="ARBA00023034"/>
    </source>
</evidence>
<accession>A0A226E5B9</accession>
<reference evidence="10 11" key="1">
    <citation type="submission" date="2015-12" db="EMBL/GenBank/DDBJ databases">
        <title>The genome of Folsomia candida.</title>
        <authorList>
            <person name="Faddeeva A."/>
            <person name="Derks M.F."/>
            <person name="Anvar Y."/>
            <person name="Smit S."/>
            <person name="Van Straalen N."/>
            <person name="Roelofs D."/>
        </authorList>
    </citation>
    <scope>NUCLEOTIDE SEQUENCE [LARGE SCALE GENOMIC DNA]</scope>
    <source>
        <strain evidence="10 11">VU population</strain>
        <tissue evidence="10">Whole body</tissue>
    </source>
</reference>
<dbReference type="GO" id="GO:0017119">
    <property type="term" value="C:Golgi transport complex"/>
    <property type="evidence" value="ECO:0007669"/>
    <property type="project" value="InterPro"/>
</dbReference>
<proteinExistence type="inferred from homology"/>
<sequence>MEEDQQYLQPPVQATGSGLTSYGDGMDEVLNVLFPQGIIPGNIGPDEAAYLSRLGAQGLESLMGEVARVNEELAIIEHQTRDMASQNYQIFVQSAQTTNLIKKSLSEAKSCVENLSSTTFPDFKTKTETFVGVTGPCAQFQQNMTGVQSLLEKEVELNQVLDMPWVVRRCLAAGEDKMLPAIKILHIVMDYKKSMGTGGDSGEQDYVPPALAETISSVLQLQTQIQSALLQKLHSPSITLSECLQSIQLLRNFFPSDKALRFRFLQSRNNPGLAFENARSWIFDTLTQHRAAFGQDSSHYLSTFIALQIQRVLLDLNKQLETSGQNLDSLFMNASYFGESLARVGADLRGLSVPLFSDFLVKKGTHELLQAEMNFSRNLHQFNLSTCLIQQRVEQLGLIGFEDPSAGGAELPSPLKGNDYNPPPQLLTFHPLAIYCNDVLTLLNFIGKCPLSQSVDFSRKLNQSVSKIGHELEGWSEGEWVTWEQREQQLFYRMRSFFEQLLVPHVDKCFRKIFPPEQLASITGLNVSKCAEMTEIRYSRPIKA</sequence>
<evidence type="ECO:0000313" key="10">
    <source>
        <dbReference type="EMBL" id="OXA52895.1"/>
    </source>
</evidence>
<keyword evidence="7" id="KW-0472">Membrane</keyword>
<feature type="region of interest" description="Disordered" evidence="9">
    <location>
        <begin position="1"/>
        <end position="20"/>
    </location>
</feature>
<dbReference type="Proteomes" id="UP000198287">
    <property type="component" value="Unassembled WGS sequence"/>
</dbReference>
<dbReference type="PANTHER" id="PTHR21311:SF0">
    <property type="entry name" value="CONSERVED OLIGOMERIC GOLGI COMPLEX SUBUNIT 8"/>
    <property type="match status" value="1"/>
</dbReference>
<keyword evidence="5" id="KW-0653">Protein transport</keyword>
<dbReference type="EMBL" id="LNIX01000006">
    <property type="protein sequence ID" value="OXA52895.1"/>
    <property type="molecule type" value="Genomic_DNA"/>
</dbReference>
<evidence type="ECO:0000256" key="5">
    <source>
        <dbReference type="ARBA" id="ARBA00022927"/>
    </source>
</evidence>
<keyword evidence="11" id="KW-1185">Reference proteome</keyword>
<evidence type="ECO:0000256" key="7">
    <source>
        <dbReference type="ARBA" id="ARBA00023136"/>
    </source>
</evidence>
<dbReference type="OrthoDB" id="1661054at2759"/>
<dbReference type="GO" id="GO:0000139">
    <property type="term" value="C:Golgi membrane"/>
    <property type="evidence" value="ECO:0007669"/>
    <property type="project" value="UniProtKB-SubCell"/>
</dbReference>
<dbReference type="Pfam" id="PF04124">
    <property type="entry name" value="Dor1"/>
    <property type="match status" value="2"/>
</dbReference>
<evidence type="ECO:0000256" key="3">
    <source>
        <dbReference type="ARBA" id="ARBA00020983"/>
    </source>
</evidence>
<evidence type="ECO:0000256" key="2">
    <source>
        <dbReference type="ARBA" id="ARBA00006419"/>
    </source>
</evidence>
<keyword evidence="4" id="KW-0813">Transport</keyword>
<protein>
    <recommendedName>
        <fullName evidence="3">Conserved oligomeric Golgi complex subunit 8</fullName>
    </recommendedName>
    <alternativeName>
        <fullName evidence="8">Component of oligomeric Golgi complex 8</fullName>
    </alternativeName>
</protein>
<gene>
    <name evidence="10" type="ORF">Fcan01_12733</name>
</gene>
<dbReference type="AlphaFoldDB" id="A0A226E5B9"/>
<dbReference type="STRING" id="158441.A0A226E5B9"/>
<evidence type="ECO:0000256" key="9">
    <source>
        <dbReference type="SAM" id="MobiDB-lite"/>
    </source>
</evidence>
<dbReference type="GO" id="GO:0006891">
    <property type="term" value="P:intra-Golgi vesicle-mediated transport"/>
    <property type="evidence" value="ECO:0007669"/>
    <property type="project" value="TreeGrafter"/>
</dbReference>
<evidence type="ECO:0000313" key="11">
    <source>
        <dbReference type="Proteomes" id="UP000198287"/>
    </source>
</evidence>
<dbReference type="SUPFAM" id="SSF74788">
    <property type="entry name" value="Cullin repeat-like"/>
    <property type="match status" value="1"/>
</dbReference>
<dbReference type="PANTHER" id="PTHR21311">
    <property type="entry name" value="CONSERVED OLIGOMERIC GOLGI COMPLEX COMPONENT 8"/>
    <property type="match status" value="1"/>
</dbReference>
<evidence type="ECO:0000256" key="1">
    <source>
        <dbReference type="ARBA" id="ARBA00004395"/>
    </source>
</evidence>
<keyword evidence="6" id="KW-0333">Golgi apparatus</keyword>
<name>A0A226E5B9_FOLCA</name>